<dbReference type="Gramene" id="FCD_00015892-RA">
    <property type="protein sequence ID" value="FCD_00015892-RA:cds"/>
    <property type="gene ID" value="FCD_00015892"/>
</dbReference>
<evidence type="ECO:0000313" key="2">
    <source>
        <dbReference type="EMBL" id="GMN26630.1"/>
    </source>
</evidence>
<evidence type="ECO:0000313" key="3">
    <source>
        <dbReference type="Proteomes" id="UP001187192"/>
    </source>
</evidence>
<protein>
    <submittedName>
        <fullName evidence="2">Uncharacterized protein</fullName>
    </submittedName>
</protein>
<reference evidence="2" key="1">
    <citation type="submission" date="2023-07" db="EMBL/GenBank/DDBJ databases">
        <title>draft genome sequence of fig (Ficus carica).</title>
        <authorList>
            <person name="Takahashi T."/>
            <person name="Nishimura K."/>
        </authorList>
    </citation>
    <scope>NUCLEOTIDE SEQUENCE</scope>
</reference>
<dbReference type="EMBL" id="BTGU01000001">
    <property type="protein sequence ID" value="GMN26630.1"/>
    <property type="molecule type" value="Genomic_DNA"/>
</dbReference>
<feature type="region of interest" description="Disordered" evidence="1">
    <location>
        <begin position="57"/>
        <end position="87"/>
    </location>
</feature>
<keyword evidence="3" id="KW-1185">Reference proteome</keyword>
<organism evidence="2 3">
    <name type="scientific">Ficus carica</name>
    <name type="common">Common fig</name>
    <dbReference type="NCBI Taxonomy" id="3494"/>
    <lineage>
        <taxon>Eukaryota</taxon>
        <taxon>Viridiplantae</taxon>
        <taxon>Streptophyta</taxon>
        <taxon>Embryophyta</taxon>
        <taxon>Tracheophyta</taxon>
        <taxon>Spermatophyta</taxon>
        <taxon>Magnoliopsida</taxon>
        <taxon>eudicotyledons</taxon>
        <taxon>Gunneridae</taxon>
        <taxon>Pentapetalae</taxon>
        <taxon>rosids</taxon>
        <taxon>fabids</taxon>
        <taxon>Rosales</taxon>
        <taxon>Moraceae</taxon>
        <taxon>Ficeae</taxon>
        <taxon>Ficus</taxon>
    </lineage>
</organism>
<proteinExistence type="predicted"/>
<name>A0AA87Z6X7_FICCA</name>
<comment type="caution">
    <text evidence="2">The sequence shown here is derived from an EMBL/GenBank/DDBJ whole genome shotgun (WGS) entry which is preliminary data.</text>
</comment>
<dbReference type="Proteomes" id="UP001187192">
    <property type="component" value="Unassembled WGS sequence"/>
</dbReference>
<accession>A0AA87Z6X7</accession>
<dbReference type="AlphaFoldDB" id="A0AA87Z6X7"/>
<gene>
    <name evidence="2" type="ORF">TIFTF001_001370</name>
</gene>
<sequence length="125" mass="14688">MEIHISTGTKVREWTKDKPALDFLKPPLPFKEASCLPLLRPPANSILTPLRKIAQRSEKRRRCERKRNGEKVRESARKSEKGKQRRIPNFPRTQVRWWWSWGSRAARVTLAYIYSDSYTALIHGC</sequence>
<feature type="compositionally biased region" description="Basic and acidic residues" evidence="1">
    <location>
        <begin position="66"/>
        <end position="82"/>
    </location>
</feature>
<evidence type="ECO:0000256" key="1">
    <source>
        <dbReference type="SAM" id="MobiDB-lite"/>
    </source>
</evidence>